<evidence type="ECO:0000259" key="2">
    <source>
        <dbReference type="Pfam" id="PF19846"/>
    </source>
</evidence>
<dbReference type="Pfam" id="PF19846">
    <property type="entry name" value="DUF6321"/>
    <property type="match status" value="1"/>
</dbReference>
<dbReference type="EMBL" id="LR798254">
    <property type="protein sequence ID" value="CAB5217906.1"/>
    <property type="molecule type" value="Genomic_DNA"/>
</dbReference>
<reference evidence="3" key="1">
    <citation type="submission" date="2020-05" db="EMBL/GenBank/DDBJ databases">
        <authorList>
            <person name="Chiriac C."/>
            <person name="Salcher M."/>
            <person name="Ghai R."/>
            <person name="Kavagutti S V."/>
        </authorList>
    </citation>
    <scope>NUCLEOTIDE SEQUENCE</scope>
</reference>
<name>A0A6J7WJK7_9CAUD</name>
<sequence>MSRKDQIRAAVEKHDKPIPRTTVGKGKNYLPTEQGAGMTAKGRAEYNAKNGSNLQAPQSSGPRHDSFCARSKGWTGERGKAARARWKC</sequence>
<proteinExistence type="predicted"/>
<organism evidence="3">
    <name type="scientific">uncultured Caudovirales phage</name>
    <dbReference type="NCBI Taxonomy" id="2100421"/>
    <lineage>
        <taxon>Viruses</taxon>
        <taxon>Duplodnaviria</taxon>
        <taxon>Heunggongvirae</taxon>
        <taxon>Uroviricota</taxon>
        <taxon>Caudoviricetes</taxon>
        <taxon>Peduoviridae</taxon>
        <taxon>Maltschvirus</taxon>
        <taxon>Maltschvirus maltsch</taxon>
    </lineage>
</organism>
<evidence type="ECO:0000256" key="1">
    <source>
        <dbReference type="SAM" id="MobiDB-lite"/>
    </source>
</evidence>
<accession>A0A6J7WJK7</accession>
<feature type="compositionally biased region" description="Basic and acidic residues" evidence="1">
    <location>
        <begin position="1"/>
        <end position="18"/>
    </location>
</feature>
<evidence type="ECO:0000313" key="3">
    <source>
        <dbReference type="EMBL" id="CAB5217906.1"/>
    </source>
</evidence>
<feature type="compositionally biased region" description="Polar residues" evidence="1">
    <location>
        <begin position="49"/>
        <end position="61"/>
    </location>
</feature>
<protein>
    <recommendedName>
        <fullName evidence="2">DUF6321 domain-containing protein</fullName>
    </recommendedName>
</protein>
<dbReference type="InterPro" id="IPR046284">
    <property type="entry name" value="DUF6321"/>
</dbReference>
<gene>
    <name evidence="3" type="ORF">UFOVP202_22</name>
</gene>
<feature type="domain" description="DUF6321" evidence="2">
    <location>
        <begin position="35"/>
        <end position="77"/>
    </location>
</feature>
<feature type="region of interest" description="Disordered" evidence="1">
    <location>
        <begin position="1"/>
        <end position="88"/>
    </location>
</feature>